<name>A0ACC6P012_9BURK</name>
<sequence length="355" mass="37209">MATRKNYQRPLDLRTGRVDMNHGAGGRAAHQLITELFVAAFDNPLLRQGHDGTTLPDASGLGPGRWVLATDAHVISPLFFPGGDIGSLSVHGTVNDVAMSGATPMYLTASFILEEGYPLADLQRIAQSMGQAAREAGVAIVAGDTKVVERGKGDGVFISTTGLGWLPQGIAADGTRARPGDVILVSGSLGEHGVAILSQRESLEFETQIVSDSAALNGLVATLLAALPDKDSLRVLRDPTRGGLATTLNEIAVQSGVGMHLRETDIPVLPQVDAACELLGLDPLYVANEGKMIVIVAPQAQEAALAALRAHPLGAGAVRIGEVVADDSHFVRMTTELGGQRMVDWLSGEQLPRIC</sequence>
<dbReference type="Proteomes" id="UP001364695">
    <property type="component" value="Unassembled WGS sequence"/>
</dbReference>
<comment type="caution">
    <text evidence="1">The sequence shown here is derived from an EMBL/GenBank/DDBJ whole genome shotgun (WGS) entry which is preliminary data.</text>
</comment>
<gene>
    <name evidence="1" type="primary">hypE</name>
    <name evidence="1" type="ORF">RV045_03810</name>
</gene>
<proteinExistence type="predicted"/>
<accession>A0ACC6P012</accession>
<protein>
    <submittedName>
        <fullName evidence="1">Hydrogenase expression/formation protein HypE</fullName>
    </submittedName>
</protein>
<organism evidence="1 2">
    <name type="scientific">Amphibiibacter pelophylacis</name>
    <dbReference type="NCBI Taxonomy" id="1799477"/>
    <lineage>
        <taxon>Bacteria</taxon>
        <taxon>Pseudomonadati</taxon>
        <taxon>Pseudomonadota</taxon>
        <taxon>Betaproteobacteria</taxon>
        <taxon>Burkholderiales</taxon>
        <taxon>Sphaerotilaceae</taxon>
        <taxon>Amphibiibacter</taxon>
    </lineage>
</organism>
<dbReference type="EMBL" id="JAWDIE010000004">
    <property type="protein sequence ID" value="MEJ7137557.1"/>
    <property type="molecule type" value="Genomic_DNA"/>
</dbReference>
<evidence type="ECO:0000313" key="2">
    <source>
        <dbReference type="Proteomes" id="UP001364695"/>
    </source>
</evidence>
<reference evidence="1" key="1">
    <citation type="submission" date="2023-10" db="EMBL/GenBank/DDBJ databases">
        <title>Amphibacter perezi, gen. nov., sp. nov. a novel taxa of the family Comamonadaceae, class Betaproteobacteria isolated from the skin microbiota of Pelophylax perezi from different populations.</title>
        <authorList>
            <person name="Costa S."/>
            <person name="Proenca D.N."/>
            <person name="Lopes I."/>
            <person name="Morais P.V."/>
        </authorList>
    </citation>
    <scope>NUCLEOTIDE SEQUENCE</scope>
    <source>
        <strain evidence="1">SL12-8</strain>
    </source>
</reference>
<evidence type="ECO:0000313" key="1">
    <source>
        <dbReference type="EMBL" id="MEJ7137557.1"/>
    </source>
</evidence>
<keyword evidence="2" id="KW-1185">Reference proteome</keyword>